<dbReference type="GO" id="GO:0003676">
    <property type="term" value="F:nucleic acid binding"/>
    <property type="evidence" value="ECO:0007669"/>
    <property type="project" value="InterPro"/>
</dbReference>
<evidence type="ECO:0000313" key="2">
    <source>
        <dbReference type="Proteomes" id="UP001221898"/>
    </source>
</evidence>
<comment type="caution">
    <text evidence="1">The sequence shown here is derived from an EMBL/GenBank/DDBJ whole genome shotgun (WGS) entry which is preliminary data.</text>
</comment>
<sequence>MSHLQIVFDRLKDGAIPLPSKRDTPPHNRIANGLCERFHRSMKVALRASLKDDSWCDRLPWVLLGIGTTPKEDLQSSSVELVYRQPLRVPGDFIPNASVPWSASLQCSTHLSRAEAFVPVPTSWHSLPQSRVPDNLRTVEFVFVRRNAHRGCNPRVLLQCSQCTE</sequence>
<dbReference type="InterPro" id="IPR036397">
    <property type="entry name" value="RNaseH_sf"/>
</dbReference>
<evidence type="ECO:0008006" key="3">
    <source>
        <dbReference type="Google" id="ProtNLM"/>
    </source>
</evidence>
<dbReference type="PANTHER" id="PTHR38681">
    <property type="entry name" value="RETROVIRUS-RELATED POL POLYPROTEIN FROM TRANSPOSON 412-LIKE PROTEIN-RELATED"/>
    <property type="match status" value="1"/>
</dbReference>
<reference evidence="1" key="1">
    <citation type="journal article" date="2023" name="Science">
        <title>Genome structures resolve the early diversification of teleost fishes.</title>
        <authorList>
            <person name="Parey E."/>
            <person name="Louis A."/>
            <person name="Montfort J."/>
            <person name="Bouchez O."/>
            <person name="Roques C."/>
            <person name="Iampietro C."/>
            <person name="Lluch J."/>
            <person name="Castinel A."/>
            <person name="Donnadieu C."/>
            <person name="Desvignes T."/>
            <person name="Floi Bucao C."/>
            <person name="Jouanno E."/>
            <person name="Wen M."/>
            <person name="Mejri S."/>
            <person name="Dirks R."/>
            <person name="Jansen H."/>
            <person name="Henkel C."/>
            <person name="Chen W.J."/>
            <person name="Zahm M."/>
            <person name="Cabau C."/>
            <person name="Klopp C."/>
            <person name="Thompson A.W."/>
            <person name="Robinson-Rechavi M."/>
            <person name="Braasch I."/>
            <person name="Lecointre G."/>
            <person name="Bobe J."/>
            <person name="Postlethwait J.H."/>
            <person name="Berthelot C."/>
            <person name="Roest Crollius H."/>
            <person name="Guiguen Y."/>
        </authorList>
    </citation>
    <scope>NUCLEOTIDE SEQUENCE</scope>
    <source>
        <strain evidence="1">NC1722</strain>
    </source>
</reference>
<gene>
    <name evidence="1" type="ORF">AAFF_G00209400</name>
</gene>
<keyword evidence="2" id="KW-1185">Reference proteome</keyword>
<evidence type="ECO:0000313" key="1">
    <source>
        <dbReference type="EMBL" id="KAJ8409899.1"/>
    </source>
</evidence>
<proteinExistence type="predicted"/>
<dbReference type="AlphaFoldDB" id="A0AAD7SW47"/>
<dbReference type="Gene3D" id="3.30.420.10">
    <property type="entry name" value="Ribonuclease H-like superfamily/Ribonuclease H"/>
    <property type="match status" value="1"/>
</dbReference>
<dbReference type="Proteomes" id="UP001221898">
    <property type="component" value="Unassembled WGS sequence"/>
</dbReference>
<dbReference type="PANTHER" id="PTHR38681:SF1">
    <property type="entry name" value="RETROVIRUS-RELATED POL POLYPROTEIN FROM TRANSPOSON 412-LIKE PROTEIN"/>
    <property type="match status" value="1"/>
</dbReference>
<accession>A0AAD7SW47</accession>
<organism evidence="1 2">
    <name type="scientific">Aldrovandia affinis</name>
    <dbReference type="NCBI Taxonomy" id="143900"/>
    <lineage>
        <taxon>Eukaryota</taxon>
        <taxon>Metazoa</taxon>
        <taxon>Chordata</taxon>
        <taxon>Craniata</taxon>
        <taxon>Vertebrata</taxon>
        <taxon>Euteleostomi</taxon>
        <taxon>Actinopterygii</taxon>
        <taxon>Neopterygii</taxon>
        <taxon>Teleostei</taxon>
        <taxon>Notacanthiformes</taxon>
        <taxon>Halosauridae</taxon>
        <taxon>Aldrovandia</taxon>
    </lineage>
</organism>
<dbReference type="EMBL" id="JAINUG010000028">
    <property type="protein sequence ID" value="KAJ8409899.1"/>
    <property type="molecule type" value="Genomic_DNA"/>
</dbReference>
<protein>
    <recommendedName>
        <fullName evidence="3">Integrase catalytic domain-containing protein</fullName>
    </recommendedName>
</protein>
<name>A0AAD7SW47_9TELE</name>